<evidence type="ECO:0000256" key="7">
    <source>
        <dbReference type="ARBA" id="ARBA00023237"/>
    </source>
</evidence>
<evidence type="ECO:0000256" key="2">
    <source>
        <dbReference type="ARBA" id="ARBA00022448"/>
    </source>
</evidence>
<evidence type="ECO:0000256" key="3">
    <source>
        <dbReference type="ARBA" id="ARBA00022452"/>
    </source>
</evidence>
<dbReference type="GO" id="GO:0015344">
    <property type="term" value="F:siderophore uptake transmembrane transporter activity"/>
    <property type="evidence" value="ECO:0007669"/>
    <property type="project" value="TreeGrafter"/>
</dbReference>
<keyword evidence="8" id="KW-1133">Transmembrane helix</keyword>
<dbReference type="GO" id="GO:0009279">
    <property type="term" value="C:cell outer membrane"/>
    <property type="evidence" value="ECO:0007669"/>
    <property type="project" value="UniProtKB-SubCell"/>
</dbReference>
<organism evidence="10 11">
    <name type="scientific">Aquiflexum gelatinilyticum</name>
    <dbReference type="NCBI Taxonomy" id="2961943"/>
    <lineage>
        <taxon>Bacteria</taxon>
        <taxon>Pseudomonadati</taxon>
        <taxon>Bacteroidota</taxon>
        <taxon>Cytophagia</taxon>
        <taxon>Cytophagales</taxon>
        <taxon>Cyclobacteriaceae</taxon>
        <taxon>Aquiflexum</taxon>
    </lineage>
</organism>
<dbReference type="InterPro" id="IPR036942">
    <property type="entry name" value="Beta-barrel_TonB_sf"/>
</dbReference>
<evidence type="ECO:0000256" key="5">
    <source>
        <dbReference type="ARBA" id="ARBA00022729"/>
    </source>
</evidence>
<keyword evidence="4 8" id="KW-0812">Transmembrane</keyword>
<keyword evidence="7" id="KW-0998">Cell outer membrane</keyword>
<evidence type="ECO:0000256" key="8">
    <source>
        <dbReference type="SAM" id="Phobius"/>
    </source>
</evidence>
<dbReference type="Gene3D" id="2.60.40.1120">
    <property type="entry name" value="Carboxypeptidase-like, regulatory domain"/>
    <property type="match status" value="1"/>
</dbReference>
<comment type="caution">
    <text evidence="10">The sequence shown here is derived from an EMBL/GenBank/DDBJ whole genome shotgun (WGS) entry which is preliminary data.</text>
</comment>
<dbReference type="Pfam" id="PF07715">
    <property type="entry name" value="Plug"/>
    <property type="match status" value="1"/>
</dbReference>
<reference evidence="10" key="1">
    <citation type="submission" date="2022-08" db="EMBL/GenBank/DDBJ databases">
        <authorList>
            <person name="Zhang D."/>
        </authorList>
    </citation>
    <scope>NUCLEOTIDE SEQUENCE</scope>
    <source>
        <strain evidence="10">XJ19-11</strain>
    </source>
</reference>
<gene>
    <name evidence="10" type="ORF">NU887_15545</name>
</gene>
<dbReference type="Pfam" id="PF13715">
    <property type="entry name" value="CarbopepD_reg_2"/>
    <property type="match status" value="1"/>
</dbReference>
<dbReference type="InterPro" id="IPR012910">
    <property type="entry name" value="Plug_dom"/>
</dbReference>
<protein>
    <submittedName>
        <fullName evidence="10">TonB-dependent receptor</fullName>
    </submittedName>
</protein>
<keyword evidence="3" id="KW-1134">Transmembrane beta strand</keyword>
<evidence type="ECO:0000256" key="1">
    <source>
        <dbReference type="ARBA" id="ARBA00004571"/>
    </source>
</evidence>
<dbReference type="PANTHER" id="PTHR30069:SF29">
    <property type="entry name" value="HEMOGLOBIN AND HEMOGLOBIN-HAPTOGLOBIN-BINDING PROTEIN 1-RELATED"/>
    <property type="match status" value="1"/>
</dbReference>
<name>A0A9X2P7V8_9BACT</name>
<dbReference type="InterPro" id="IPR039426">
    <property type="entry name" value="TonB-dep_rcpt-like"/>
</dbReference>
<evidence type="ECO:0000256" key="4">
    <source>
        <dbReference type="ARBA" id="ARBA00022692"/>
    </source>
</evidence>
<sequence>MSSKDQYIFSNPTAGKSKLKRGIYFGLTVLIWLALSIPHLLAQTEFTEIRFDQKNAEKRAKYFVTGKVTQLETGEPISGVSIHIDGFFAGNNTDNIGQYVLSLDSGRHRIVFRQFGKRPVHYLIQLFGDGQLDIELVNLDFELEAFTVEAEERDRNIRSPITGVTKMNINDIKLVPAFMGEPDVFNVLQSMPGVTSVGEGSAGMNIRGGQADQNLIMMNETIVLSNSHALGFLSSFNGDALQNFTLYKGAVPSYFGGRSSSALNIEMRKGNKENWKGSASLGTALSKIMVEGPIVPEKTSMIFASRLSNANWLLDKAKEVDVQNSKINFHDIYLGVNHQFSPKNSLDFNLLNTGDYFRFSDQFGFEWDNLVGSLTSRNLLTDDLSLVGMVAYGSFNNGFFEPSTIDPSKIENGLYYFQGKITGLLTLEKVDINFGAEGIQYHMRPEFLRPLTSESGIEAETVQKERGMEYAPFISADWNPTENLSFSGGIRYSNYVQQGPDSIFRYEEGVPISRLTITGVDFIESGKVVKYNGFEPRFSFRWTFDKVNSIKGGYSVMNQYLQTISNATGPTPIDLWQLSTTYIKPQRSHNASLGFFRNFKEDEWSTSLEGFYRTTANQLEYRDFADLFLNPHIETELIQGEGLAYGAELLIQKNSGGITGWLAYTFSRSLIRTISEFPEIQVNQGNWFATNFDKPHNISLVTNFHIGRGRTFNTNINFSSGRPVTGLSSNYVIGGIFVPNFGNRNEFRIPNYFRIDFSYLTNGFVRTWDDKINFSVYNLTGRRNAYSVFFQREGRGQRLVPYQISILGSAFPSFTYTVSFGK</sequence>
<dbReference type="Gene3D" id="2.170.130.10">
    <property type="entry name" value="TonB-dependent receptor, plug domain"/>
    <property type="match status" value="1"/>
</dbReference>
<keyword evidence="5" id="KW-0732">Signal</keyword>
<comment type="subcellular location">
    <subcellularLocation>
        <location evidence="1">Cell outer membrane</location>
        <topology evidence="1">Multi-pass membrane protein</topology>
    </subcellularLocation>
</comment>
<feature type="transmembrane region" description="Helical" evidence="8">
    <location>
        <begin position="21"/>
        <end position="41"/>
    </location>
</feature>
<dbReference type="RefSeq" id="WP_258424297.1">
    <property type="nucleotide sequence ID" value="NZ_JANSUY010000014.1"/>
</dbReference>
<proteinExistence type="predicted"/>
<dbReference type="EMBL" id="JANSUY010000014">
    <property type="protein sequence ID" value="MCR9016456.1"/>
    <property type="molecule type" value="Genomic_DNA"/>
</dbReference>
<keyword evidence="11" id="KW-1185">Reference proteome</keyword>
<dbReference type="SUPFAM" id="SSF56935">
    <property type="entry name" value="Porins"/>
    <property type="match status" value="1"/>
</dbReference>
<dbReference type="AlphaFoldDB" id="A0A9X2P7V8"/>
<dbReference type="InterPro" id="IPR008969">
    <property type="entry name" value="CarboxyPept-like_regulatory"/>
</dbReference>
<evidence type="ECO:0000259" key="9">
    <source>
        <dbReference type="Pfam" id="PF07715"/>
    </source>
</evidence>
<dbReference type="InterPro" id="IPR037066">
    <property type="entry name" value="Plug_dom_sf"/>
</dbReference>
<dbReference type="SUPFAM" id="SSF49464">
    <property type="entry name" value="Carboxypeptidase regulatory domain-like"/>
    <property type="match status" value="1"/>
</dbReference>
<keyword evidence="6 8" id="KW-0472">Membrane</keyword>
<evidence type="ECO:0000256" key="6">
    <source>
        <dbReference type="ARBA" id="ARBA00023136"/>
    </source>
</evidence>
<keyword evidence="2" id="KW-0813">Transport</keyword>
<evidence type="ECO:0000313" key="11">
    <source>
        <dbReference type="Proteomes" id="UP001142175"/>
    </source>
</evidence>
<evidence type="ECO:0000313" key="10">
    <source>
        <dbReference type="EMBL" id="MCR9016456.1"/>
    </source>
</evidence>
<accession>A0A9X2P7V8</accession>
<feature type="domain" description="TonB-dependent receptor plug" evidence="9">
    <location>
        <begin position="183"/>
        <end position="260"/>
    </location>
</feature>
<dbReference type="Proteomes" id="UP001142175">
    <property type="component" value="Unassembled WGS sequence"/>
</dbReference>
<keyword evidence="10" id="KW-0675">Receptor</keyword>
<dbReference type="GO" id="GO:0044718">
    <property type="term" value="P:siderophore transmembrane transport"/>
    <property type="evidence" value="ECO:0007669"/>
    <property type="project" value="TreeGrafter"/>
</dbReference>
<dbReference type="Gene3D" id="2.40.170.20">
    <property type="entry name" value="TonB-dependent receptor, beta-barrel domain"/>
    <property type="match status" value="1"/>
</dbReference>
<dbReference type="PANTHER" id="PTHR30069">
    <property type="entry name" value="TONB-DEPENDENT OUTER MEMBRANE RECEPTOR"/>
    <property type="match status" value="1"/>
</dbReference>